<comment type="caution">
    <text evidence="2">The sequence shown here is derived from an EMBL/GenBank/DDBJ whole genome shotgun (WGS) entry which is preliminary data.</text>
</comment>
<keyword evidence="1" id="KW-0732">Signal</keyword>
<reference evidence="2" key="2">
    <citation type="submission" date="2020-11" db="EMBL/GenBank/DDBJ databases">
        <title>Whole genome sequencing of Colletotrichum sp.</title>
        <authorList>
            <person name="Li H."/>
        </authorList>
    </citation>
    <scope>NUCLEOTIDE SEQUENCE</scope>
    <source>
        <strain evidence="2">CkLH20</strain>
    </source>
</reference>
<evidence type="ECO:0000313" key="3">
    <source>
        <dbReference type="Proteomes" id="UP000781932"/>
    </source>
</evidence>
<dbReference type="PANTHER" id="PTHR38121">
    <property type="entry name" value="GH16 DOMAIN-CONTAINING PROTEIN"/>
    <property type="match status" value="1"/>
</dbReference>
<dbReference type="PANTHER" id="PTHR38121:SF2">
    <property type="entry name" value="ACYLTRANSFERASE 3 DOMAIN-CONTAINING PROTEIN"/>
    <property type="match status" value="1"/>
</dbReference>
<evidence type="ECO:0000256" key="1">
    <source>
        <dbReference type="SAM" id="SignalP"/>
    </source>
</evidence>
<name>A0A9P6LD82_9PEZI</name>
<reference evidence="2" key="1">
    <citation type="submission" date="2020-03" db="EMBL/GenBank/DDBJ databases">
        <authorList>
            <person name="He L."/>
        </authorList>
    </citation>
    <scope>NUCLEOTIDE SEQUENCE</scope>
    <source>
        <strain evidence="2">CkLH20</strain>
    </source>
</reference>
<dbReference type="Gene3D" id="2.60.120.200">
    <property type="match status" value="1"/>
</dbReference>
<feature type="chain" id="PRO_5040150780" description="GH16 domain-containing protein" evidence="1">
    <location>
        <begin position="19"/>
        <end position="266"/>
    </location>
</feature>
<dbReference type="AlphaFoldDB" id="A0A9P6LD82"/>
<dbReference type="CDD" id="cd00413">
    <property type="entry name" value="Glyco_hydrolase_16"/>
    <property type="match status" value="1"/>
</dbReference>
<evidence type="ECO:0008006" key="4">
    <source>
        <dbReference type="Google" id="ProtNLM"/>
    </source>
</evidence>
<protein>
    <recommendedName>
        <fullName evidence="4">GH16 domain-containing protein</fullName>
    </recommendedName>
</protein>
<dbReference type="EMBL" id="JAATWM020000048">
    <property type="protein sequence ID" value="KAF9871064.1"/>
    <property type="molecule type" value="Genomic_DNA"/>
</dbReference>
<feature type="signal peptide" evidence="1">
    <location>
        <begin position="1"/>
        <end position="18"/>
    </location>
</feature>
<proteinExistence type="predicted"/>
<gene>
    <name evidence="2" type="ORF">CkaCkLH20_11481</name>
</gene>
<organism evidence="2 3">
    <name type="scientific">Colletotrichum karsti</name>
    <dbReference type="NCBI Taxonomy" id="1095194"/>
    <lineage>
        <taxon>Eukaryota</taxon>
        <taxon>Fungi</taxon>
        <taxon>Dikarya</taxon>
        <taxon>Ascomycota</taxon>
        <taxon>Pezizomycotina</taxon>
        <taxon>Sordariomycetes</taxon>
        <taxon>Hypocreomycetidae</taxon>
        <taxon>Glomerellales</taxon>
        <taxon>Glomerellaceae</taxon>
        <taxon>Colletotrichum</taxon>
        <taxon>Colletotrichum boninense species complex</taxon>
    </lineage>
</organism>
<dbReference type="RefSeq" id="XP_038740525.1">
    <property type="nucleotide sequence ID" value="XM_038894195.1"/>
</dbReference>
<evidence type="ECO:0000313" key="2">
    <source>
        <dbReference type="EMBL" id="KAF9871064.1"/>
    </source>
</evidence>
<dbReference type="OrthoDB" id="25131at2759"/>
<dbReference type="GeneID" id="62167269"/>
<dbReference type="Proteomes" id="UP000781932">
    <property type="component" value="Unassembled WGS sequence"/>
</dbReference>
<keyword evidence="3" id="KW-1185">Reference proteome</keyword>
<dbReference type="InterPro" id="IPR013320">
    <property type="entry name" value="ConA-like_dom_sf"/>
</dbReference>
<dbReference type="SUPFAM" id="SSF49899">
    <property type="entry name" value="Concanavalin A-like lectins/glucanases"/>
    <property type="match status" value="1"/>
</dbReference>
<accession>A0A9P6LD82</accession>
<sequence>MRFSVLATALFAAGAALAQRSPKPSLAGGVYTINGANYKNRAFFDFSTLKKGAAIPKGLIVSGYKVANTHKYEVANSFIQDGYLTLRVPGNQAAKPFKSAEVVTQVTNIKYASVRTVAILADPPGVCNGMFFYKNDNQESDIEWLSDSLTQSNNGRGNTRKIWFANQDADGDGQKTWTAVAAPANPTATEHEYRIDWVAAAGGSPAMVKFYLDGQESWRTTKDVPTVAGPWVFNNWANGDKGWSCGPPGKDADFKIKEIDIYYNTA</sequence>